<accession>A0A917EZJ3</accession>
<dbReference type="Proteomes" id="UP000598775">
    <property type="component" value="Unassembled WGS sequence"/>
</dbReference>
<dbReference type="InterPro" id="IPR028082">
    <property type="entry name" value="Peripla_BP_I"/>
</dbReference>
<comment type="caution">
    <text evidence="5">The sequence shown here is derived from an EMBL/GenBank/DDBJ whole genome shotgun (WGS) entry which is preliminary data.</text>
</comment>
<comment type="similarity">
    <text evidence="2">Belongs to the bacterial solute-binding protein 2 family.</text>
</comment>
<name>A0A917EZJ3_9MICO</name>
<dbReference type="Gene3D" id="3.40.50.2300">
    <property type="match status" value="2"/>
</dbReference>
<feature type="domain" description="Periplasmic binding protein" evidence="4">
    <location>
        <begin position="22"/>
        <end position="270"/>
    </location>
</feature>
<protein>
    <recommendedName>
        <fullName evidence="4">Periplasmic binding protein domain-containing protein</fullName>
    </recommendedName>
</protein>
<evidence type="ECO:0000313" key="5">
    <source>
        <dbReference type="EMBL" id="GGF29343.1"/>
    </source>
</evidence>
<dbReference type="PANTHER" id="PTHR46847:SF1">
    <property type="entry name" value="D-ALLOSE-BINDING PERIPLASMIC PROTEIN-RELATED"/>
    <property type="match status" value="1"/>
</dbReference>
<dbReference type="SUPFAM" id="SSF53822">
    <property type="entry name" value="Periplasmic binding protein-like I"/>
    <property type="match status" value="1"/>
</dbReference>
<evidence type="ECO:0000256" key="1">
    <source>
        <dbReference type="ARBA" id="ARBA00004196"/>
    </source>
</evidence>
<evidence type="ECO:0000313" key="6">
    <source>
        <dbReference type="Proteomes" id="UP000598775"/>
    </source>
</evidence>
<dbReference type="Pfam" id="PF13407">
    <property type="entry name" value="Peripla_BP_4"/>
    <property type="match status" value="1"/>
</dbReference>
<dbReference type="AlphaFoldDB" id="A0A917EZJ3"/>
<dbReference type="GO" id="GO:0030313">
    <property type="term" value="C:cell envelope"/>
    <property type="evidence" value="ECO:0007669"/>
    <property type="project" value="UniProtKB-SubCell"/>
</dbReference>
<keyword evidence="3" id="KW-0732">Signal</keyword>
<reference evidence="5 6" key="1">
    <citation type="journal article" date="2014" name="Int. J. Syst. Evol. Microbiol.">
        <title>Complete genome sequence of Corynebacterium casei LMG S-19264T (=DSM 44701T), isolated from a smear-ripened cheese.</title>
        <authorList>
            <consortium name="US DOE Joint Genome Institute (JGI-PGF)"/>
            <person name="Walter F."/>
            <person name="Albersmeier A."/>
            <person name="Kalinowski J."/>
            <person name="Ruckert C."/>
        </authorList>
    </citation>
    <scope>NUCLEOTIDE SEQUENCE [LARGE SCALE GENOMIC DNA]</scope>
    <source>
        <strain evidence="5 6">CGMCC 1.12976</strain>
    </source>
</reference>
<comment type="subcellular location">
    <subcellularLocation>
        <location evidence="1">Cell envelope</location>
    </subcellularLocation>
</comment>
<organism evidence="5 6">
    <name type="scientific">Subtercola lobariae</name>
    <dbReference type="NCBI Taxonomy" id="1588641"/>
    <lineage>
        <taxon>Bacteria</taxon>
        <taxon>Bacillati</taxon>
        <taxon>Actinomycetota</taxon>
        <taxon>Actinomycetes</taxon>
        <taxon>Micrococcales</taxon>
        <taxon>Microbacteriaceae</taxon>
        <taxon>Subtercola</taxon>
    </lineage>
</organism>
<keyword evidence="6" id="KW-1185">Reference proteome</keyword>
<sequence length="316" mass="32442">MTDPLPTVPFPSGKTFVFLQCSTPVCAQVAKAFTAAVTALGATPTIVSAGATAQTAQAAASSVIALKPDAVIISGNDPALYGGALQTLSAAGTKVVSIQVNKDVSQYGITFNYLGTDLSAQNGKVLADWVIANKGADANVVLYTLPVLDLSAHVQQAFTDEMTANCPSCTVRSVPIDVATIGTTAPRTIVTDLQANPDTNTAVFVSYQTATGLPAALTAAGLSPTTVGFAPTAGNLQDIKDGKLTAGLAIDFPVSIWTAVDAAARLVEGGQPVAGETSGEVPEQILEQKDITFDPTQGWSGYPDYASKFTTLWQGK</sequence>
<evidence type="ECO:0000259" key="4">
    <source>
        <dbReference type="Pfam" id="PF13407"/>
    </source>
</evidence>
<evidence type="ECO:0000256" key="2">
    <source>
        <dbReference type="ARBA" id="ARBA00007639"/>
    </source>
</evidence>
<dbReference type="PANTHER" id="PTHR46847">
    <property type="entry name" value="D-ALLOSE-BINDING PERIPLASMIC PROTEIN-RELATED"/>
    <property type="match status" value="1"/>
</dbReference>
<dbReference type="InterPro" id="IPR025997">
    <property type="entry name" value="SBP_2_dom"/>
</dbReference>
<dbReference type="EMBL" id="BMGP01000004">
    <property type="protein sequence ID" value="GGF29343.1"/>
    <property type="molecule type" value="Genomic_DNA"/>
</dbReference>
<gene>
    <name evidence="5" type="ORF">GCM10011399_23110</name>
</gene>
<proteinExistence type="inferred from homology"/>
<evidence type="ECO:0000256" key="3">
    <source>
        <dbReference type="ARBA" id="ARBA00022729"/>
    </source>
</evidence>
<dbReference type="GO" id="GO:0030246">
    <property type="term" value="F:carbohydrate binding"/>
    <property type="evidence" value="ECO:0007669"/>
    <property type="project" value="UniProtKB-ARBA"/>
</dbReference>